<keyword evidence="1" id="KW-0175">Coiled coil</keyword>
<accession>M7CUQ7</accession>
<dbReference type="AlphaFoldDB" id="M7CUQ7"/>
<evidence type="ECO:0000256" key="1">
    <source>
        <dbReference type="SAM" id="Coils"/>
    </source>
</evidence>
<comment type="caution">
    <text evidence="2">The sequence shown here is derived from an EMBL/GenBank/DDBJ whole genome shotgun (WGS) entry which is preliminary data.</text>
</comment>
<dbReference type="EMBL" id="APAT01000010">
    <property type="protein sequence ID" value="EMP56854.1"/>
    <property type="molecule type" value="Genomic_DNA"/>
</dbReference>
<dbReference type="Proteomes" id="UP000011960">
    <property type="component" value="Unassembled WGS sequence"/>
</dbReference>
<evidence type="ECO:0000313" key="2">
    <source>
        <dbReference type="EMBL" id="EMP56854.1"/>
    </source>
</evidence>
<dbReference type="OrthoDB" id="9833384at2"/>
<organism evidence="2 3">
    <name type="scientific">Marinobacter santoriniensis NKSG1</name>
    <dbReference type="NCBI Taxonomy" id="1288826"/>
    <lineage>
        <taxon>Bacteria</taxon>
        <taxon>Pseudomonadati</taxon>
        <taxon>Pseudomonadota</taxon>
        <taxon>Gammaproteobacteria</taxon>
        <taxon>Pseudomonadales</taxon>
        <taxon>Marinobacteraceae</taxon>
        <taxon>Marinobacter</taxon>
    </lineage>
</organism>
<gene>
    <name evidence="2" type="ORF">MSNKSG1_03570</name>
</gene>
<reference evidence="2 3" key="1">
    <citation type="journal article" date="2013" name="Genome Announc.">
        <title>Genome Sequence of Hydrothermal Arsenic-Respiring Bacterium Marinobacter santoriniensis NKSG1T.</title>
        <authorList>
            <person name="Handley K.M."/>
            <person name="Upton M."/>
            <person name="Beatson S.A."/>
            <person name="Hery M."/>
            <person name="Lloyd J.R."/>
        </authorList>
    </citation>
    <scope>NUCLEOTIDE SEQUENCE [LARGE SCALE GENOMIC DNA]</scope>
    <source>
        <strain evidence="2 3">NKSG1</strain>
    </source>
</reference>
<proteinExistence type="predicted"/>
<sequence length="98" mass="10958">MNARHTLAQIASLNDLIATDSENIENLEAKLSKANKEQTVLHNRRQRLILKLAAWAIQEGVAGPDDDLPVDDPHSFLVAICDLIENHERLWETDGAVH</sequence>
<dbReference type="RefSeq" id="WP_008937871.1">
    <property type="nucleotide sequence ID" value="NZ_APAT01000010.1"/>
</dbReference>
<protein>
    <submittedName>
        <fullName evidence="2">Uncharacterized protein</fullName>
    </submittedName>
</protein>
<keyword evidence="3" id="KW-1185">Reference proteome</keyword>
<name>M7CUQ7_9GAMM</name>
<feature type="coiled-coil region" evidence="1">
    <location>
        <begin position="10"/>
        <end position="44"/>
    </location>
</feature>
<evidence type="ECO:0000313" key="3">
    <source>
        <dbReference type="Proteomes" id="UP000011960"/>
    </source>
</evidence>